<dbReference type="CDD" id="cd01120">
    <property type="entry name" value="RecA-like_superfamily"/>
    <property type="match status" value="1"/>
</dbReference>
<evidence type="ECO:0000256" key="1">
    <source>
        <dbReference type="SAM" id="Coils"/>
    </source>
</evidence>
<dbReference type="SUPFAM" id="SSF52540">
    <property type="entry name" value="P-loop containing nucleoside triphosphate hydrolases"/>
    <property type="match status" value="1"/>
</dbReference>
<reference evidence="3 4" key="1">
    <citation type="submission" date="2018-10" db="EMBL/GenBank/DDBJ databases">
        <title>Co-occurring genomic capacity for anaerobic methane metabolism and dissimilatory sulfite reduction discovered in the Korarchaeota.</title>
        <authorList>
            <person name="Mckay L.J."/>
            <person name="Dlakic M."/>
            <person name="Fields M.W."/>
            <person name="Delmont T.O."/>
            <person name="Eren A.M."/>
            <person name="Jay Z.J."/>
            <person name="Klingelsmith K.B."/>
            <person name="Rusch D.B."/>
            <person name="Inskeep W.P."/>
        </authorList>
    </citation>
    <scope>NUCLEOTIDE SEQUENCE [LARGE SCALE GENOMIC DNA]</scope>
    <source>
        <strain evidence="3 4">WS</strain>
    </source>
</reference>
<dbReference type="InterPro" id="IPR003593">
    <property type="entry name" value="AAA+_ATPase"/>
</dbReference>
<protein>
    <recommendedName>
        <fullName evidence="2">AAA+ ATPase domain-containing protein</fullName>
    </recommendedName>
</protein>
<evidence type="ECO:0000313" key="3">
    <source>
        <dbReference type="EMBL" id="RSN68730.1"/>
    </source>
</evidence>
<dbReference type="AlphaFoldDB" id="A0A3R9PCE5"/>
<evidence type="ECO:0000313" key="4">
    <source>
        <dbReference type="Proteomes" id="UP000278149"/>
    </source>
</evidence>
<dbReference type="Gene3D" id="3.40.50.300">
    <property type="entry name" value="P-loop containing nucleotide triphosphate hydrolases"/>
    <property type="match status" value="1"/>
</dbReference>
<comment type="caution">
    <text evidence="3">The sequence shown here is derived from an EMBL/GenBank/DDBJ whole genome shotgun (WGS) entry which is preliminary data.</text>
</comment>
<evidence type="ECO:0000259" key="2">
    <source>
        <dbReference type="SMART" id="SM00382"/>
    </source>
</evidence>
<dbReference type="SMART" id="SM00382">
    <property type="entry name" value="AAA"/>
    <property type="match status" value="1"/>
</dbReference>
<sequence length="591" mass="68406">MSLEHWEEIRQIYESFRKLESSSIRSILELWSDRRPLEIKLSLMHEILVNSKRLKETMESIIRYLSEREWRGAIISIVGEYGSGKTQFGHILLRRLREERVFSKIITISPLKDVRELLLEELSDEGPTVLIIDEIDQLLDEFERGERRDIEYLADLIRGITEGSYGNPPRGSVIMLLSKRASDTMKRDRALGSRLMDRSREFSLSMSDDERERASKEALKKIIALWLAYFEQNDDMRYAIKRSLDKIYPFMERFASELSRTREIGGVVKGLTDLSSEIIKNLGRFEDMGRIEEGRFAEDLLKKFLLSEVRNIKLEVRIGDVTKDYIAVFSDEPLSVPGARTDAHFDVWTFDPRLGMRGNVLVSRVGIEIKYGEYWKERCDQLLKIMEKYPLLLISIADIDPDDITEMRIKMGMGFDIVNLKPDLFRTLQVLKEEAAMSFLGKYSTLRRDLKEALENLMRLAVKVKEEVSEQDILSEASVNVLSSVLRELRGAKSSKRYETLSKLIARAIEDTFRKHGASPPSLSSNVILGIVKILEREGMGRISQSGKSFNIDKDCRLRIEEIEQDMERRRRIERVIFDTISKPLGATLEL</sequence>
<feature type="domain" description="AAA+ ATPase" evidence="2">
    <location>
        <begin position="71"/>
        <end position="202"/>
    </location>
</feature>
<dbReference type="RefSeq" id="WP_125741787.1">
    <property type="nucleotide sequence ID" value="NZ_RCOR01000025.1"/>
</dbReference>
<organism evidence="3 4">
    <name type="scientific">Candidatus Korarchaeum cryptofilum</name>
    <dbReference type="NCBI Taxonomy" id="498846"/>
    <lineage>
        <taxon>Archaea</taxon>
        <taxon>Thermoproteota</taxon>
        <taxon>Candidatus Korarchaeia</taxon>
        <taxon>Candidatus Korarchaeales</taxon>
        <taxon>Candidatus Korarchaeaceae</taxon>
        <taxon>Candidatus Korarchaeum</taxon>
    </lineage>
</organism>
<accession>A0A3R9PCE5</accession>
<dbReference type="Proteomes" id="UP000278149">
    <property type="component" value="Unassembled WGS sequence"/>
</dbReference>
<keyword evidence="1" id="KW-0175">Coiled coil</keyword>
<name>A0A3R9PCE5_9CREN</name>
<dbReference type="EMBL" id="RCOR01000025">
    <property type="protein sequence ID" value="RSN68730.1"/>
    <property type="molecule type" value="Genomic_DNA"/>
</dbReference>
<feature type="coiled-coil region" evidence="1">
    <location>
        <begin position="443"/>
        <end position="471"/>
    </location>
</feature>
<proteinExistence type="predicted"/>
<gene>
    <name evidence="3" type="ORF">D9Q81_05270</name>
</gene>
<dbReference type="InterPro" id="IPR027417">
    <property type="entry name" value="P-loop_NTPase"/>
</dbReference>